<name>A0AA41MTA3_SCICA</name>
<dbReference type="InterPro" id="IPR029292">
    <property type="entry name" value="MENT"/>
</dbReference>
<reference evidence="4" key="1">
    <citation type="submission" date="2020-03" db="EMBL/GenBank/DDBJ databases">
        <title>Studies in the Genomics of Life Span.</title>
        <authorList>
            <person name="Glass D."/>
        </authorList>
    </citation>
    <scope>NUCLEOTIDE SEQUENCE</scope>
    <source>
        <strain evidence="4">SUZIE</strain>
        <tissue evidence="4">Muscle</tissue>
    </source>
</reference>
<evidence type="ECO:0000313" key="4">
    <source>
        <dbReference type="EMBL" id="MBZ3877745.1"/>
    </source>
</evidence>
<sequence length="518" mass="55480">MVPAACVLFWALLLSLGPRAAGTQDQTPTSIPTGTQGVTLRFGGPARSRNTGGTSQSSVPRKTKIILEDENDAVATADRLAGPAAAELLATVTGMSRSSEAGFGEDEDGSLEEGVVIDARKNNTNEGTRTITPNTVGGSSTGRFIANKQESEIRLTTSLPPATSRSTGDVVNTEASLNRWSTAGSTPSGWPSTSRTAMPPPEDLRLVLMPWGPWHCHCKSGTMSRTRSGKLQGISGRLRVGALRQIRTEHRPCTYQKCPCNRLREECPLDSDLCSDSSCTTTQTTTTSPMPPIQLRRRPLPPPPSPSPALIFWKKVRMGLEDIWNSLSSVFTEMQPQSFSLPLSSGFGLRTPQEGMRTVRLRAQPFSHRPSIAAALHILPSSPPPASGGAALQGETEQADSVTVEGEGVRGQSRPNLSSFLFLHPRADPGAPEALPTSLEHASNSLITELDLSELEGLGLSDTPTYKIKDSSVGKMTGQATGAEQEKNPEGDTLLEYSTFNFWRAPIASIHSFELDLL</sequence>
<dbReference type="Proteomes" id="UP001166674">
    <property type="component" value="Unassembled WGS sequence"/>
</dbReference>
<gene>
    <name evidence="4" type="ORF">SUZIE_144475</name>
</gene>
<evidence type="ECO:0000313" key="5">
    <source>
        <dbReference type="Proteomes" id="UP001166674"/>
    </source>
</evidence>
<evidence type="ECO:0000259" key="3">
    <source>
        <dbReference type="Pfam" id="PF15017"/>
    </source>
</evidence>
<feature type="signal peptide" evidence="2">
    <location>
        <begin position="1"/>
        <end position="22"/>
    </location>
</feature>
<feature type="chain" id="PRO_5041405406" evidence="2">
    <location>
        <begin position="23"/>
        <end position="518"/>
    </location>
</feature>
<keyword evidence="5" id="KW-1185">Reference proteome</keyword>
<feature type="region of interest" description="Disordered" evidence="1">
    <location>
        <begin position="180"/>
        <end position="199"/>
    </location>
</feature>
<dbReference type="PANTHER" id="PTHR16240">
    <property type="entry name" value="PROTEIN MENT"/>
    <property type="match status" value="1"/>
</dbReference>
<feature type="compositionally biased region" description="Polar residues" evidence="1">
    <location>
        <begin position="23"/>
        <end position="38"/>
    </location>
</feature>
<feature type="region of interest" description="Disordered" evidence="1">
    <location>
        <begin position="274"/>
        <end position="304"/>
    </location>
</feature>
<feature type="compositionally biased region" description="Polar residues" evidence="1">
    <location>
        <begin position="48"/>
        <end position="60"/>
    </location>
</feature>
<accession>A0AA41MTA3</accession>
<evidence type="ECO:0000256" key="1">
    <source>
        <dbReference type="SAM" id="MobiDB-lite"/>
    </source>
</evidence>
<proteinExistence type="predicted"/>
<feature type="domain" description="Putative WW-binding" evidence="3">
    <location>
        <begin position="447"/>
        <end position="507"/>
    </location>
</feature>
<keyword evidence="2" id="KW-0732">Signal</keyword>
<feature type="region of interest" description="Disordered" evidence="1">
    <location>
        <begin position="382"/>
        <end position="412"/>
    </location>
</feature>
<dbReference type="PANTHER" id="PTHR16240:SF2">
    <property type="entry name" value="PROTEIN MENT"/>
    <property type="match status" value="1"/>
</dbReference>
<organism evidence="4 5">
    <name type="scientific">Sciurus carolinensis</name>
    <name type="common">Eastern gray squirrel</name>
    <dbReference type="NCBI Taxonomy" id="30640"/>
    <lineage>
        <taxon>Eukaryota</taxon>
        <taxon>Metazoa</taxon>
        <taxon>Chordata</taxon>
        <taxon>Craniata</taxon>
        <taxon>Vertebrata</taxon>
        <taxon>Euteleostomi</taxon>
        <taxon>Mammalia</taxon>
        <taxon>Eutheria</taxon>
        <taxon>Euarchontoglires</taxon>
        <taxon>Glires</taxon>
        <taxon>Rodentia</taxon>
        <taxon>Sciuromorpha</taxon>
        <taxon>Sciuridae</taxon>
        <taxon>Sciurinae</taxon>
        <taxon>Sciurini</taxon>
        <taxon>Sciurus</taxon>
    </lineage>
</organism>
<dbReference type="Pfam" id="PF15017">
    <property type="entry name" value="WRNPLPNID"/>
    <property type="match status" value="1"/>
</dbReference>
<comment type="caution">
    <text evidence="4">The sequence shown here is derived from an EMBL/GenBank/DDBJ whole genome shotgun (WGS) entry which is preliminary data.</text>
</comment>
<dbReference type="Pfam" id="PF15322">
    <property type="entry name" value="PMSI1"/>
    <property type="match status" value="1"/>
</dbReference>
<evidence type="ECO:0000256" key="2">
    <source>
        <dbReference type="SAM" id="SignalP"/>
    </source>
</evidence>
<feature type="compositionally biased region" description="Polar residues" evidence="1">
    <location>
        <begin position="180"/>
        <end position="196"/>
    </location>
</feature>
<protein>
    <submittedName>
        <fullName evidence="4">Protein MENT</fullName>
    </submittedName>
</protein>
<dbReference type="InterPro" id="IPR033461">
    <property type="entry name" value="WRNPLPNID"/>
</dbReference>
<dbReference type="EMBL" id="JAATJV010304600">
    <property type="protein sequence ID" value="MBZ3877745.1"/>
    <property type="molecule type" value="Genomic_DNA"/>
</dbReference>
<feature type="compositionally biased region" description="Low complexity" evidence="1">
    <location>
        <begin position="274"/>
        <end position="288"/>
    </location>
</feature>
<dbReference type="AlphaFoldDB" id="A0AA41MTA3"/>
<dbReference type="GO" id="GO:0042127">
    <property type="term" value="P:regulation of cell population proliferation"/>
    <property type="evidence" value="ECO:0007669"/>
    <property type="project" value="TreeGrafter"/>
</dbReference>
<feature type="region of interest" description="Disordered" evidence="1">
    <location>
        <begin position="21"/>
        <end position="61"/>
    </location>
</feature>